<evidence type="ECO:0000313" key="2">
    <source>
        <dbReference type="Proteomes" id="UP001501427"/>
    </source>
</evidence>
<gene>
    <name evidence="1" type="ORF">GCM10009546_18860</name>
</gene>
<dbReference type="Proteomes" id="UP001501427">
    <property type="component" value="Unassembled WGS sequence"/>
</dbReference>
<dbReference type="SUPFAM" id="SSF52540">
    <property type="entry name" value="P-loop containing nucleoside triphosphate hydrolases"/>
    <property type="match status" value="1"/>
</dbReference>
<dbReference type="InterPro" id="IPR059206">
    <property type="entry name" value="Sll1717-like"/>
</dbReference>
<protein>
    <recommendedName>
        <fullName evidence="3">ATP-binding protein</fullName>
    </recommendedName>
</protein>
<comment type="caution">
    <text evidence="1">The sequence shown here is derived from an EMBL/GenBank/DDBJ whole genome shotgun (WGS) entry which is preliminary data.</text>
</comment>
<keyword evidence="2" id="KW-1185">Reference proteome</keyword>
<evidence type="ECO:0000313" key="1">
    <source>
        <dbReference type="EMBL" id="GAA0557023.1"/>
    </source>
</evidence>
<organism evidence="1 2">
    <name type="scientific">Actinomadura livida</name>
    <dbReference type="NCBI Taxonomy" id="79909"/>
    <lineage>
        <taxon>Bacteria</taxon>
        <taxon>Bacillati</taxon>
        <taxon>Actinomycetota</taxon>
        <taxon>Actinomycetes</taxon>
        <taxon>Streptosporangiales</taxon>
        <taxon>Thermomonosporaceae</taxon>
        <taxon>Actinomadura</taxon>
    </lineage>
</organism>
<reference evidence="1 2" key="1">
    <citation type="journal article" date="2019" name="Int. J. Syst. Evol. Microbiol.">
        <title>The Global Catalogue of Microorganisms (GCM) 10K type strain sequencing project: providing services to taxonomists for standard genome sequencing and annotation.</title>
        <authorList>
            <consortium name="The Broad Institute Genomics Platform"/>
            <consortium name="The Broad Institute Genome Sequencing Center for Infectious Disease"/>
            <person name="Wu L."/>
            <person name="Ma J."/>
        </authorList>
    </citation>
    <scope>NUCLEOTIDE SEQUENCE [LARGE SCALE GENOMIC DNA]</scope>
    <source>
        <strain evidence="1 2">JCM 10667</strain>
    </source>
</reference>
<name>A0ABN1E168_9ACTN</name>
<dbReference type="InterPro" id="IPR027417">
    <property type="entry name" value="P-loop_NTPase"/>
</dbReference>
<proteinExistence type="predicted"/>
<dbReference type="NCBIfam" id="NF047389">
    <property type="entry name" value="ATPase_Sll1717"/>
    <property type="match status" value="1"/>
</dbReference>
<accession>A0ABN1E168</accession>
<dbReference type="EMBL" id="BAAAHD010000018">
    <property type="protein sequence ID" value="GAA0557023.1"/>
    <property type="molecule type" value="Genomic_DNA"/>
</dbReference>
<evidence type="ECO:0008006" key="3">
    <source>
        <dbReference type="Google" id="ProtNLM"/>
    </source>
</evidence>
<sequence length="510" mass="57370">MTKPSATDSGNRPMAKLTLSPKILDVLDFGTPSAERDISRGLEKYFVESPAYQRVRTGAKTILMGNRGSGKSAIFKVLAKRERAAGSHVIELSPEDYSYELLNATMAAEDAGSWAKQGAYAAAWKYLIYVLVMKALARKGMRLTKGGGREIHKYVRDSHGAQQLGTLSLLMSYLKRLEAVKIGPIEAGLRTRELDRLYKLEEIQNLLPALQNVLESQRVVVLVDELDRGWDSSEDAKAFVSGLFQACVSVNALHRNLRVYMSLRQELYDDIPALYEDAQKHRDLVEKISWSEESLLELIAKRIRYSAHEKGFDVEALERAGDRACWSAVFAPPPPGMARDGSFGYMVDRTLYRPRELIQFCSEALDLARGRTSRLPVPYSAIERSEYGYSAERTKDIAAEYRSQYPGLLSVFEVFRSHPHTFERAELEMLCLELAFGDIPTRGTQSWLPLREPNDLIEILWRSGLLTAQAVDNGRFLGSHQVQHLNLAAVRRFRVHEMFHASLGIVPANG</sequence>